<keyword evidence="2" id="KW-1185">Reference proteome</keyword>
<gene>
    <name evidence="1" type="ORF">TQ39_03205</name>
</gene>
<dbReference type="AlphaFoldDB" id="A0A0D8J602"/>
<dbReference type="Proteomes" id="UP000032483">
    <property type="component" value="Unassembled WGS sequence"/>
</dbReference>
<evidence type="ECO:0000313" key="2">
    <source>
        <dbReference type="Proteomes" id="UP000032483"/>
    </source>
</evidence>
<name>A0A0D8J602_9FIRM</name>
<dbReference type="GO" id="GO:0006269">
    <property type="term" value="P:DNA replication, synthesis of primer"/>
    <property type="evidence" value="ECO:0007669"/>
    <property type="project" value="TreeGrafter"/>
</dbReference>
<proteinExistence type="predicted"/>
<accession>A0A0D8J602</accession>
<comment type="caution">
    <text evidence="1">The sequence shown here is derived from an EMBL/GenBank/DDBJ whole genome shotgun (WGS) entry which is preliminary data.</text>
</comment>
<protein>
    <submittedName>
        <fullName evidence="1">DNA primase</fullName>
    </submittedName>
</protein>
<dbReference type="PATRIC" id="fig|1550024.3.peg.719"/>
<evidence type="ECO:0000313" key="1">
    <source>
        <dbReference type="EMBL" id="KJF41218.1"/>
    </source>
</evidence>
<dbReference type="SUPFAM" id="SSF56731">
    <property type="entry name" value="DNA primase core"/>
    <property type="match status" value="1"/>
</dbReference>
<dbReference type="EMBL" id="JXXK01000002">
    <property type="protein sequence ID" value="KJF41218.1"/>
    <property type="molecule type" value="Genomic_DNA"/>
</dbReference>
<dbReference type="InterPro" id="IPR050219">
    <property type="entry name" value="DnaG_primase"/>
</dbReference>
<dbReference type="Gene3D" id="3.40.1360.10">
    <property type="match status" value="1"/>
</dbReference>
<reference evidence="1" key="1">
    <citation type="submission" date="2015-02" db="EMBL/GenBank/DDBJ databases">
        <title>A novel member of the family Ruminococcaceae isolated from human feces.</title>
        <authorList>
            <person name="Shkoporov A.N."/>
            <person name="Chaplin A.V."/>
            <person name="Motuzova O.V."/>
            <person name="Kafarskaia L.I."/>
            <person name="Khokhlova E.V."/>
            <person name="Efimov B.A."/>
        </authorList>
    </citation>
    <scope>NUCLEOTIDE SEQUENCE [LARGE SCALE GENOMIC DNA]</scope>
    <source>
        <strain evidence="1">585-1</strain>
    </source>
</reference>
<dbReference type="PANTHER" id="PTHR30313">
    <property type="entry name" value="DNA PRIMASE"/>
    <property type="match status" value="1"/>
</dbReference>
<dbReference type="GO" id="GO:0005737">
    <property type="term" value="C:cytoplasm"/>
    <property type="evidence" value="ECO:0007669"/>
    <property type="project" value="TreeGrafter"/>
</dbReference>
<dbReference type="PANTHER" id="PTHR30313:SF2">
    <property type="entry name" value="DNA PRIMASE"/>
    <property type="match status" value="1"/>
</dbReference>
<organism evidence="1 2">
    <name type="scientific">Ruthenibacterium lactatiformans</name>
    <dbReference type="NCBI Taxonomy" id="1550024"/>
    <lineage>
        <taxon>Bacteria</taxon>
        <taxon>Bacillati</taxon>
        <taxon>Bacillota</taxon>
        <taxon>Clostridia</taxon>
        <taxon>Eubacteriales</taxon>
        <taxon>Oscillospiraceae</taxon>
        <taxon>Ruthenibacterium</taxon>
    </lineage>
</organism>
<sequence>MEVQDLKNYILENNQIETVLEELGCHHITHKGGYYSCGNPDGDNKSAITVYENEFISVVDYTRDIPKVGNGSDLFSLVQFFKDESFFQSIKMVCEWIGIDYYHDFDADLPASIRIAQEIIELSGDIEKDYDSKPLRPISENVLSYYMPYVNDLFFKDNIDYGTQAKFEVGYDEQTNRITIPIRDEIGTLVGVKGRMFGKAQKDGELKYLYIEPTNRSKVLYGLNHTYDAIQRAHKVYVGEAEKSVMQLWSMGMCNAVATGGKRVSRQQIDMLTRLCVDVVFLFDKDVSREELDTLAGRFIDEIHVYAVIDTVGILEEKESPTDDPKKFKRLISECIKRIK</sequence>